<dbReference type="Gene3D" id="1.25.10.10">
    <property type="entry name" value="Leucine-rich Repeat Variant"/>
    <property type="match status" value="1"/>
</dbReference>
<comment type="caution">
    <text evidence="2">The sequence shown here is derived from an EMBL/GenBank/DDBJ whole genome shotgun (WGS) entry which is preliminary data.</text>
</comment>
<feature type="signal peptide" evidence="1">
    <location>
        <begin position="1"/>
        <end position="21"/>
    </location>
</feature>
<keyword evidence="3" id="KW-1185">Reference proteome</keyword>
<organism evidence="2 3">
    <name type="scientific">Luteolibacter soli</name>
    <dbReference type="NCBI Taxonomy" id="3135280"/>
    <lineage>
        <taxon>Bacteria</taxon>
        <taxon>Pseudomonadati</taxon>
        <taxon>Verrucomicrobiota</taxon>
        <taxon>Verrucomicrobiia</taxon>
        <taxon>Verrucomicrobiales</taxon>
        <taxon>Verrucomicrobiaceae</taxon>
        <taxon>Luteolibacter</taxon>
    </lineage>
</organism>
<evidence type="ECO:0000313" key="3">
    <source>
        <dbReference type="Proteomes" id="UP001371305"/>
    </source>
</evidence>
<evidence type="ECO:0008006" key="4">
    <source>
        <dbReference type="Google" id="ProtNLM"/>
    </source>
</evidence>
<dbReference type="EMBL" id="JBBUKT010000005">
    <property type="protein sequence ID" value="MEK7951863.1"/>
    <property type="molecule type" value="Genomic_DNA"/>
</dbReference>
<sequence>MNTAVFRALFCVATLWASASAQIVVAGFENQRPTFPEPDAATKLKWLQEYLHLIEKLPAGEFARGYPALIEKLGKAPEERVPALKAIGELGDPSAIPFLVPVLRNGERSSQVYAGLAIEKIVSGLELSRRGSPIKGEEFIEAPKAGELDLKPMRWIVFEMLTCGEPSIQGYAVTMAGYLDLEELKPVLEVLRSSPHGAVKGQLDDFLHIMERSKR</sequence>
<evidence type="ECO:0000313" key="2">
    <source>
        <dbReference type="EMBL" id="MEK7951863.1"/>
    </source>
</evidence>
<keyword evidence="1" id="KW-0732">Signal</keyword>
<gene>
    <name evidence="2" type="ORF">WKV53_15210</name>
</gene>
<evidence type="ECO:0000256" key="1">
    <source>
        <dbReference type="SAM" id="SignalP"/>
    </source>
</evidence>
<dbReference type="RefSeq" id="WP_341405620.1">
    <property type="nucleotide sequence ID" value="NZ_JBBUKT010000005.1"/>
</dbReference>
<feature type="chain" id="PRO_5047181802" description="HEAT repeat domain-containing protein" evidence="1">
    <location>
        <begin position="22"/>
        <end position="215"/>
    </location>
</feature>
<proteinExistence type="predicted"/>
<dbReference type="Proteomes" id="UP001371305">
    <property type="component" value="Unassembled WGS sequence"/>
</dbReference>
<accession>A0ABU9AWB6</accession>
<name>A0ABU9AWB6_9BACT</name>
<dbReference type="InterPro" id="IPR011989">
    <property type="entry name" value="ARM-like"/>
</dbReference>
<reference evidence="2 3" key="1">
    <citation type="submission" date="2024-04" db="EMBL/GenBank/DDBJ databases">
        <title>Luteolibacter sp. isolated from soil.</title>
        <authorList>
            <person name="An J."/>
        </authorList>
    </citation>
    <scope>NUCLEOTIDE SEQUENCE [LARGE SCALE GENOMIC DNA]</scope>
    <source>
        <strain evidence="2 3">Y139</strain>
    </source>
</reference>
<protein>
    <recommendedName>
        <fullName evidence="4">HEAT repeat domain-containing protein</fullName>
    </recommendedName>
</protein>